<evidence type="ECO:0000313" key="11">
    <source>
        <dbReference type="EMBL" id="KIX14623.1"/>
    </source>
</evidence>
<evidence type="ECO:0000256" key="6">
    <source>
        <dbReference type="ARBA" id="ARBA00023136"/>
    </source>
</evidence>
<dbReference type="Gene3D" id="3.30.1330.60">
    <property type="entry name" value="OmpA-like domain"/>
    <property type="match status" value="1"/>
</dbReference>
<evidence type="ECO:0000313" key="12">
    <source>
        <dbReference type="Proteomes" id="UP000032233"/>
    </source>
</evidence>
<dbReference type="Proteomes" id="UP000032233">
    <property type="component" value="Unassembled WGS sequence"/>
</dbReference>
<dbReference type="InParanoid" id="A0A0D2HW74"/>
<comment type="subcellular location">
    <subcellularLocation>
        <location evidence="1">Cell membrane</location>
        <topology evidence="1">Single-pass membrane protein</topology>
    </subcellularLocation>
</comment>
<sequence>MTPDTGSSGVTLDNYLPEGIISRGMQSKADPPSRQDTTSSGGRFNSRQRPLSRFTQGEQSPNFYLSLSDLMSLLLVFFVLIFSLSEYKISNQPEREQPETKVKMVDRLALVHVEKPKGIDPFADPPLFASLTPKPSKEETKTEKSPAQAVKPVRLDDPPVPWVTHTQKGPLMALLTQSTTLPAAAVPEEEKNLTALLNQVRKEVKKAAPEGVELESLPEALIVRLPESITFDSGQAQIKPGMLDALQHLGRILADHKGYQVIVSGHTDNLPINNEQFASNWDLSAARAASVARSLLKQGLNKRDLTIQGLADQRPIASNQTKQGRGLNRRVEIELRSPQVKSAAQSRTSAGDLG</sequence>
<dbReference type="AlphaFoldDB" id="A0A0D2HW74"/>
<dbReference type="RefSeq" id="WP_052514954.1">
    <property type="nucleotide sequence ID" value="NZ_AZAC01000010.1"/>
</dbReference>
<organism evidence="11 12">
    <name type="scientific">Dethiosulfatarculus sandiegensis</name>
    <dbReference type="NCBI Taxonomy" id="1429043"/>
    <lineage>
        <taxon>Bacteria</taxon>
        <taxon>Pseudomonadati</taxon>
        <taxon>Thermodesulfobacteriota</taxon>
        <taxon>Desulfarculia</taxon>
        <taxon>Desulfarculales</taxon>
        <taxon>Desulfarculaceae</taxon>
        <taxon>Dethiosulfatarculus</taxon>
    </lineage>
</organism>
<keyword evidence="4 9" id="KW-0812">Transmembrane</keyword>
<evidence type="ECO:0000256" key="4">
    <source>
        <dbReference type="ARBA" id="ARBA00022692"/>
    </source>
</evidence>
<keyword evidence="5 9" id="KW-1133">Transmembrane helix</keyword>
<dbReference type="GO" id="GO:0005886">
    <property type="term" value="C:plasma membrane"/>
    <property type="evidence" value="ECO:0007669"/>
    <property type="project" value="UniProtKB-SubCell"/>
</dbReference>
<feature type="domain" description="OmpA-like" evidence="10">
    <location>
        <begin position="218"/>
        <end position="339"/>
    </location>
</feature>
<dbReference type="SUPFAM" id="SSF103088">
    <property type="entry name" value="OmpA-like"/>
    <property type="match status" value="1"/>
</dbReference>
<evidence type="ECO:0000256" key="1">
    <source>
        <dbReference type="ARBA" id="ARBA00004162"/>
    </source>
</evidence>
<keyword evidence="3" id="KW-1003">Cell membrane</keyword>
<feature type="transmembrane region" description="Helical" evidence="9">
    <location>
        <begin position="63"/>
        <end position="85"/>
    </location>
</feature>
<dbReference type="Pfam" id="PF13677">
    <property type="entry name" value="MotB_plug"/>
    <property type="match status" value="1"/>
</dbReference>
<comment type="similarity">
    <text evidence="2">Belongs to the MotB family.</text>
</comment>
<dbReference type="Pfam" id="PF00691">
    <property type="entry name" value="OmpA"/>
    <property type="match status" value="1"/>
</dbReference>
<evidence type="ECO:0000259" key="10">
    <source>
        <dbReference type="PROSITE" id="PS51123"/>
    </source>
</evidence>
<feature type="region of interest" description="Disordered" evidence="8">
    <location>
        <begin position="21"/>
        <end position="55"/>
    </location>
</feature>
<name>A0A0D2HW74_9BACT</name>
<dbReference type="InterPro" id="IPR036737">
    <property type="entry name" value="OmpA-like_sf"/>
</dbReference>
<comment type="caution">
    <text evidence="11">The sequence shown here is derived from an EMBL/GenBank/DDBJ whole genome shotgun (WGS) entry which is preliminary data.</text>
</comment>
<dbReference type="CDD" id="cd07185">
    <property type="entry name" value="OmpA_C-like"/>
    <property type="match status" value="1"/>
</dbReference>
<feature type="region of interest" description="Disordered" evidence="8">
    <location>
        <begin position="124"/>
        <end position="160"/>
    </location>
</feature>
<feature type="compositionally biased region" description="Polar residues" evidence="8">
    <location>
        <begin position="34"/>
        <end position="55"/>
    </location>
</feature>
<evidence type="ECO:0000256" key="2">
    <source>
        <dbReference type="ARBA" id="ARBA00008914"/>
    </source>
</evidence>
<dbReference type="PROSITE" id="PS51123">
    <property type="entry name" value="OMPA_2"/>
    <property type="match status" value="1"/>
</dbReference>
<dbReference type="STRING" id="1429043.X474_07660"/>
<evidence type="ECO:0000256" key="9">
    <source>
        <dbReference type="SAM" id="Phobius"/>
    </source>
</evidence>
<gene>
    <name evidence="11" type="ORF">X474_07660</name>
</gene>
<dbReference type="InterPro" id="IPR006665">
    <property type="entry name" value="OmpA-like"/>
</dbReference>
<dbReference type="EMBL" id="AZAC01000010">
    <property type="protein sequence ID" value="KIX14623.1"/>
    <property type="molecule type" value="Genomic_DNA"/>
</dbReference>
<reference evidence="11 12" key="1">
    <citation type="submission" date="2013-11" db="EMBL/GenBank/DDBJ databases">
        <title>Metagenomic analysis of a methanogenic consortium involved in long chain n-alkane degradation.</title>
        <authorList>
            <person name="Davidova I.A."/>
            <person name="Callaghan A.V."/>
            <person name="Wawrik B."/>
            <person name="Pruitt S."/>
            <person name="Marks C."/>
            <person name="Duncan K.E."/>
            <person name="Suflita J.M."/>
        </authorList>
    </citation>
    <scope>NUCLEOTIDE SEQUENCE [LARGE SCALE GENOMIC DNA]</scope>
    <source>
        <strain evidence="11 12">SPR</strain>
    </source>
</reference>
<dbReference type="PANTHER" id="PTHR30329:SF21">
    <property type="entry name" value="LIPOPROTEIN YIAD-RELATED"/>
    <property type="match status" value="1"/>
</dbReference>
<keyword evidence="6 7" id="KW-0472">Membrane</keyword>
<keyword evidence="12" id="KW-1185">Reference proteome</keyword>
<dbReference type="InterPro" id="IPR050330">
    <property type="entry name" value="Bact_OuterMem_StrucFunc"/>
</dbReference>
<feature type="compositionally biased region" description="Basic and acidic residues" evidence="8">
    <location>
        <begin position="135"/>
        <end position="144"/>
    </location>
</feature>
<dbReference type="PANTHER" id="PTHR30329">
    <property type="entry name" value="STATOR ELEMENT OF FLAGELLAR MOTOR COMPLEX"/>
    <property type="match status" value="1"/>
</dbReference>
<accession>A0A0D2HW74</accession>
<dbReference type="InterPro" id="IPR025713">
    <property type="entry name" value="MotB-like_N_dom"/>
</dbReference>
<protein>
    <recommendedName>
        <fullName evidence="10">OmpA-like domain-containing protein</fullName>
    </recommendedName>
</protein>
<proteinExistence type="inferred from homology"/>
<evidence type="ECO:0000256" key="3">
    <source>
        <dbReference type="ARBA" id="ARBA00022475"/>
    </source>
</evidence>
<dbReference type="OrthoDB" id="9783110at2"/>
<evidence type="ECO:0000256" key="8">
    <source>
        <dbReference type="SAM" id="MobiDB-lite"/>
    </source>
</evidence>
<evidence type="ECO:0000256" key="5">
    <source>
        <dbReference type="ARBA" id="ARBA00022989"/>
    </source>
</evidence>
<evidence type="ECO:0000256" key="7">
    <source>
        <dbReference type="PROSITE-ProRule" id="PRU00473"/>
    </source>
</evidence>